<evidence type="ECO:0000313" key="4">
    <source>
        <dbReference type="Proteomes" id="UP000621500"/>
    </source>
</evidence>
<reference evidence="3 4" key="1">
    <citation type="submission" date="2021-01" db="EMBL/GenBank/DDBJ databases">
        <title>Whole genome shotgun sequence of Plantactinospora mayteni NBRC 109088.</title>
        <authorList>
            <person name="Komaki H."/>
            <person name="Tamura T."/>
        </authorList>
    </citation>
    <scope>NUCLEOTIDE SEQUENCE [LARGE SCALE GENOMIC DNA]</scope>
    <source>
        <strain evidence="3 4">NBRC 109088</strain>
    </source>
</reference>
<dbReference type="EMBL" id="BONX01000040">
    <property type="protein sequence ID" value="GIG99115.1"/>
    <property type="molecule type" value="Genomic_DNA"/>
</dbReference>
<dbReference type="PROSITE" id="PS51318">
    <property type="entry name" value="TAT"/>
    <property type="match status" value="1"/>
</dbReference>
<feature type="domain" description="Amidohydrolase-related" evidence="2">
    <location>
        <begin position="102"/>
        <end position="479"/>
    </location>
</feature>
<dbReference type="Gene3D" id="3.30.110.90">
    <property type="entry name" value="Amidohydrolase"/>
    <property type="match status" value="2"/>
</dbReference>
<sequence length="529" mass="55800">MTTKLSRRSMLVAGLAVGATAATSPAATSAIASPGGGSTEPGSAVPEAGTAFTAATVIDPASGRVRPDTTVLVRGDSITEVGRTGQVRVPAGAAVVDLRGKFLIPGLADMHTHGYAEQIDPALCVANGVTTVREMSGTAPVHDWRRRIEAGTLLGPRYAIGSRIVDGAPTVWDPMLLSVLSVADAEQARQAVRQVVAEGADFVKVYSRLSPPAYRAIAAECHRLGVGFAGHCPDEVPITEAAELGQASVEHLFWTAIDTSWEEDRLRARIARIRLETGDYSGWFAAIHPVEWTAVHTYSPAKARRVFERLAGRRTRQVPTLGMHHGLDNARTLDLYADPRARYLPAPILGGLQYALDELYLKDRAPADDARWAALFAHRLRMVGELHRAGVPLMVGTDVGTCGLFPGFSVHDELGLLVEAGLTPMAALHAATAEPASFLGARTGRIARHCAADLVMLDANPLTEIGNTRRIDGVVVRGRHLDRAALDGLLRGVEEAAAAMSEEAPAGAVAAVGCPCHGAAPAGSRMRAA</sequence>
<dbReference type="SUPFAM" id="SSF51556">
    <property type="entry name" value="Metallo-dependent hydrolases"/>
    <property type="match status" value="1"/>
</dbReference>
<evidence type="ECO:0000259" key="2">
    <source>
        <dbReference type="Pfam" id="PF01979"/>
    </source>
</evidence>
<dbReference type="Proteomes" id="UP000621500">
    <property type="component" value="Unassembled WGS sequence"/>
</dbReference>
<feature type="chain" id="PRO_5047363746" evidence="1">
    <location>
        <begin position="22"/>
        <end position="529"/>
    </location>
</feature>
<dbReference type="InterPro" id="IPR006311">
    <property type="entry name" value="TAT_signal"/>
</dbReference>
<protein>
    <submittedName>
        <fullName evidence="3">Amidohydrolase</fullName>
    </submittedName>
</protein>
<dbReference type="Gene3D" id="2.30.40.10">
    <property type="entry name" value="Urease, subunit C, domain 1"/>
    <property type="match status" value="2"/>
</dbReference>
<dbReference type="Pfam" id="PF01979">
    <property type="entry name" value="Amidohydro_1"/>
    <property type="match status" value="1"/>
</dbReference>
<dbReference type="InterPro" id="IPR006680">
    <property type="entry name" value="Amidohydro-rel"/>
</dbReference>
<accession>A0ABQ4EWR4</accession>
<comment type="caution">
    <text evidence="3">The sequence shown here is derived from an EMBL/GenBank/DDBJ whole genome shotgun (WGS) entry which is preliminary data.</text>
</comment>
<dbReference type="Gene3D" id="3.40.50.10910">
    <property type="entry name" value="Amidohydrolase"/>
    <property type="match status" value="1"/>
</dbReference>
<evidence type="ECO:0000256" key="1">
    <source>
        <dbReference type="SAM" id="SignalP"/>
    </source>
</evidence>
<dbReference type="InterPro" id="IPR011059">
    <property type="entry name" value="Metal-dep_hydrolase_composite"/>
</dbReference>
<dbReference type="SUPFAM" id="SSF51338">
    <property type="entry name" value="Composite domain of metallo-dependent hydrolases"/>
    <property type="match status" value="1"/>
</dbReference>
<evidence type="ECO:0000313" key="3">
    <source>
        <dbReference type="EMBL" id="GIG99115.1"/>
    </source>
</evidence>
<feature type="signal peptide" evidence="1">
    <location>
        <begin position="1"/>
        <end position="21"/>
    </location>
</feature>
<dbReference type="PANTHER" id="PTHR43135">
    <property type="entry name" value="ALPHA-D-RIBOSE 1-METHYLPHOSPHONATE 5-TRIPHOSPHATE DIPHOSPHATASE"/>
    <property type="match status" value="1"/>
</dbReference>
<dbReference type="InterPro" id="IPR051781">
    <property type="entry name" value="Metallo-dep_Hydrolase"/>
</dbReference>
<dbReference type="Gene3D" id="1.20.58.520">
    <property type="entry name" value="Amidohydrolase"/>
    <property type="match status" value="1"/>
</dbReference>
<proteinExistence type="predicted"/>
<dbReference type="InterPro" id="IPR032466">
    <property type="entry name" value="Metal_Hydrolase"/>
</dbReference>
<keyword evidence="1" id="KW-0732">Signal</keyword>
<dbReference type="RefSeq" id="WP_203860521.1">
    <property type="nucleotide sequence ID" value="NZ_BAAAZQ010000009.1"/>
</dbReference>
<gene>
    <name evidence="3" type="ORF">Pma05_56880</name>
</gene>
<keyword evidence="4" id="KW-1185">Reference proteome</keyword>
<organism evidence="3 4">
    <name type="scientific">Plantactinospora mayteni</name>
    <dbReference type="NCBI Taxonomy" id="566021"/>
    <lineage>
        <taxon>Bacteria</taxon>
        <taxon>Bacillati</taxon>
        <taxon>Actinomycetota</taxon>
        <taxon>Actinomycetes</taxon>
        <taxon>Micromonosporales</taxon>
        <taxon>Micromonosporaceae</taxon>
        <taxon>Plantactinospora</taxon>
    </lineage>
</organism>
<dbReference type="PANTHER" id="PTHR43135:SF3">
    <property type="entry name" value="ALPHA-D-RIBOSE 1-METHYLPHOSPHONATE 5-TRIPHOSPHATE DIPHOSPHATASE"/>
    <property type="match status" value="1"/>
</dbReference>
<name>A0ABQ4EWR4_9ACTN</name>